<dbReference type="PRINTS" id="PR01023">
    <property type="entry name" value="NAFLGMOTY"/>
</dbReference>
<dbReference type="InterPro" id="IPR006664">
    <property type="entry name" value="OMP_bac"/>
</dbReference>
<dbReference type="PANTHER" id="PTHR30329:SF21">
    <property type="entry name" value="LIPOPROTEIN YIAD-RELATED"/>
    <property type="match status" value="1"/>
</dbReference>
<evidence type="ECO:0000256" key="5">
    <source>
        <dbReference type="ARBA" id="ARBA00022729"/>
    </source>
</evidence>
<accession>A0A6S6SP29</accession>
<comment type="subcellular location">
    <subcellularLocation>
        <location evidence="1">Cell outer membrane</location>
        <topology evidence="1">Multi-pass membrane protein</topology>
    </subcellularLocation>
</comment>
<dbReference type="SUPFAM" id="SSF103647">
    <property type="entry name" value="TSP type-3 repeat"/>
    <property type="match status" value="1"/>
</dbReference>
<evidence type="ECO:0000256" key="8">
    <source>
        <dbReference type="ARBA" id="ARBA00023136"/>
    </source>
</evidence>
<keyword evidence="8 10" id="KW-0472">Membrane</keyword>
<dbReference type="GO" id="GO:0046930">
    <property type="term" value="C:pore complex"/>
    <property type="evidence" value="ECO:0007669"/>
    <property type="project" value="UniProtKB-KW"/>
</dbReference>
<keyword evidence="2" id="KW-0813">Transport</keyword>
<keyword evidence="4" id="KW-0812">Transmembrane</keyword>
<evidence type="ECO:0000256" key="1">
    <source>
        <dbReference type="ARBA" id="ARBA00004571"/>
    </source>
</evidence>
<dbReference type="InterPro" id="IPR006665">
    <property type="entry name" value="OmpA-like"/>
</dbReference>
<dbReference type="GO" id="GO:0006811">
    <property type="term" value="P:monoatomic ion transport"/>
    <property type="evidence" value="ECO:0007669"/>
    <property type="project" value="UniProtKB-KW"/>
</dbReference>
<dbReference type="Gene3D" id="4.10.1080.10">
    <property type="entry name" value="TSP type-3 repeat"/>
    <property type="match status" value="1"/>
</dbReference>
<keyword evidence="7" id="KW-0626">Porin</keyword>
<organism evidence="12">
    <name type="scientific">uncultured Campylobacterales bacterium</name>
    <dbReference type="NCBI Taxonomy" id="352960"/>
    <lineage>
        <taxon>Bacteria</taxon>
        <taxon>Pseudomonadati</taxon>
        <taxon>Campylobacterota</taxon>
        <taxon>Epsilonproteobacteria</taxon>
        <taxon>Campylobacterales</taxon>
        <taxon>environmental samples</taxon>
    </lineage>
</organism>
<dbReference type="InterPro" id="IPR006690">
    <property type="entry name" value="OMPA-like_CS"/>
</dbReference>
<dbReference type="GO" id="GO:0009279">
    <property type="term" value="C:cell outer membrane"/>
    <property type="evidence" value="ECO:0007669"/>
    <property type="project" value="UniProtKB-SubCell"/>
</dbReference>
<dbReference type="GO" id="GO:0007155">
    <property type="term" value="P:cell adhesion"/>
    <property type="evidence" value="ECO:0007669"/>
    <property type="project" value="InterPro"/>
</dbReference>
<name>A0A6S6SP29_9BACT</name>
<evidence type="ECO:0000256" key="6">
    <source>
        <dbReference type="ARBA" id="ARBA00023065"/>
    </source>
</evidence>
<reference evidence="12" key="1">
    <citation type="submission" date="2020-01" db="EMBL/GenBank/DDBJ databases">
        <authorList>
            <person name="Meier V. D."/>
            <person name="Meier V D."/>
        </authorList>
    </citation>
    <scope>NUCLEOTIDE SEQUENCE</scope>
    <source>
        <strain evidence="12">HLG_WM_MAG_12</strain>
    </source>
</reference>
<dbReference type="EMBL" id="CACVAW010000024">
    <property type="protein sequence ID" value="CAA6806820.1"/>
    <property type="molecule type" value="Genomic_DNA"/>
</dbReference>
<evidence type="ECO:0000256" key="9">
    <source>
        <dbReference type="ARBA" id="ARBA00023237"/>
    </source>
</evidence>
<dbReference type="InterPro" id="IPR050330">
    <property type="entry name" value="Bact_OuterMem_StrucFunc"/>
</dbReference>
<dbReference type="Pfam" id="PF02412">
    <property type="entry name" value="TSP_3"/>
    <property type="match status" value="2"/>
</dbReference>
<dbReference type="PROSITE" id="PS01068">
    <property type="entry name" value="OMPA_1"/>
    <property type="match status" value="1"/>
</dbReference>
<evidence type="ECO:0000256" key="2">
    <source>
        <dbReference type="ARBA" id="ARBA00022448"/>
    </source>
</evidence>
<evidence type="ECO:0000313" key="12">
    <source>
        <dbReference type="EMBL" id="CAA6806820.1"/>
    </source>
</evidence>
<dbReference type="Gene3D" id="2.40.160.20">
    <property type="match status" value="1"/>
</dbReference>
<dbReference type="PANTHER" id="PTHR30329">
    <property type="entry name" value="STATOR ELEMENT OF FLAGELLAR MOTOR COMPLEX"/>
    <property type="match status" value="1"/>
</dbReference>
<dbReference type="InterPro" id="IPR003367">
    <property type="entry name" value="Thrombospondin_3-like_rpt"/>
</dbReference>
<dbReference type="PRINTS" id="PR01021">
    <property type="entry name" value="OMPADOMAIN"/>
</dbReference>
<dbReference type="Pfam" id="PF00691">
    <property type="entry name" value="OmpA"/>
    <property type="match status" value="1"/>
</dbReference>
<keyword evidence="6" id="KW-0406">Ion transport</keyword>
<dbReference type="InterPro" id="IPR028974">
    <property type="entry name" value="TSP_type-3_rpt"/>
</dbReference>
<keyword evidence="5" id="KW-0732">Signal</keyword>
<dbReference type="CDD" id="cd07185">
    <property type="entry name" value="OmpA_C-like"/>
    <property type="match status" value="1"/>
</dbReference>
<sequence>MKKIILAAALISSTLFSVESDYEISAMVGSNDFNSETLNGADRRSDRTAHLGFKFNNFTIQPQLALEYVENGPRNIGTGDIWKLALNGVYEKGQDLKGYVLAGLGYEDLENETDGTNLESGVFANVGAGLKYPIYKALQVQLEGKILQRFDGTDRVGREYMLLGGLNLALGNVRVSEKKEVVVAPVAVAPVIVVPVSIDSDNDGVANSADLCPNTKVGLSVNSDGCSLYQLDTDGDGVVDSFDRCPETPVGLNVNSIGCQNDFKPINFFFNTPNIARGDANVERLISYLKANTQYRVELVGHTDNVDNYAVNQALSERRAEKIRTLLVNRGISNSRIVTLGLGETSPVVSNDTPEHRLQNRRVEITIIK</sequence>
<evidence type="ECO:0000256" key="10">
    <source>
        <dbReference type="PROSITE-ProRule" id="PRU00473"/>
    </source>
</evidence>
<evidence type="ECO:0000259" key="11">
    <source>
        <dbReference type="PROSITE" id="PS51123"/>
    </source>
</evidence>
<evidence type="ECO:0000256" key="7">
    <source>
        <dbReference type="ARBA" id="ARBA00023114"/>
    </source>
</evidence>
<protein>
    <recommendedName>
        <fullName evidence="11">OmpA-like domain-containing protein</fullName>
    </recommendedName>
</protein>
<feature type="domain" description="OmpA-like" evidence="11">
    <location>
        <begin position="255"/>
        <end position="369"/>
    </location>
</feature>
<dbReference type="GO" id="GO:0005509">
    <property type="term" value="F:calcium ion binding"/>
    <property type="evidence" value="ECO:0007669"/>
    <property type="project" value="InterPro"/>
</dbReference>
<gene>
    <name evidence="12" type="ORF">HELGO_WM13845</name>
</gene>
<evidence type="ECO:0000256" key="3">
    <source>
        <dbReference type="ARBA" id="ARBA00022452"/>
    </source>
</evidence>
<dbReference type="PROSITE" id="PS51123">
    <property type="entry name" value="OMPA_2"/>
    <property type="match status" value="1"/>
</dbReference>
<dbReference type="InterPro" id="IPR011250">
    <property type="entry name" value="OMP/PagP_B-barrel"/>
</dbReference>
<dbReference type="InterPro" id="IPR036737">
    <property type="entry name" value="OmpA-like_sf"/>
</dbReference>
<dbReference type="Gene3D" id="3.30.1330.60">
    <property type="entry name" value="OmpA-like domain"/>
    <property type="match status" value="1"/>
</dbReference>
<keyword evidence="9" id="KW-0998">Cell outer membrane</keyword>
<dbReference type="AlphaFoldDB" id="A0A6S6SP29"/>
<dbReference type="GO" id="GO:0015288">
    <property type="term" value="F:porin activity"/>
    <property type="evidence" value="ECO:0007669"/>
    <property type="project" value="UniProtKB-KW"/>
</dbReference>
<dbReference type="SUPFAM" id="SSF56925">
    <property type="entry name" value="OMPA-like"/>
    <property type="match status" value="1"/>
</dbReference>
<proteinExistence type="predicted"/>
<dbReference type="SUPFAM" id="SSF103088">
    <property type="entry name" value="OmpA-like"/>
    <property type="match status" value="1"/>
</dbReference>
<keyword evidence="3" id="KW-1134">Transmembrane beta strand</keyword>
<evidence type="ECO:0000256" key="4">
    <source>
        <dbReference type="ARBA" id="ARBA00022692"/>
    </source>
</evidence>